<dbReference type="Proteomes" id="UP001153269">
    <property type="component" value="Unassembled WGS sequence"/>
</dbReference>
<keyword evidence="5" id="KW-1185">Reference proteome</keyword>
<feature type="compositionally biased region" description="Acidic residues" evidence="1">
    <location>
        <begin position="170"/>
        <end position="185"/>
    </location>
</feature>
<keyword evidence="2" id="KW-1133">Transmembrane helix</keyword>
<gene>
    <name evidence="4" type="ORF">PLEPLA_LOCUS561</name>
</gene>
<keyword evidence="3" id="KW-0732">Signal</keyword>
<feature type="compositionally biased region" description="Acidic residues" evidence="1">
    <location>
        <begin position="140"/>
        <end position="149"/>
    </location>
</feature>
<accession>A0A9N7TGW9</accession>
<dbReference type="Pfam" id="PF15176">
    <property type="entry name" value="LRR19-TM"/>
    <property type="match status" value="1"/>
</dbReference>
<feature type="transmembrane region" description="Helical" evidence="2">
    <location>
        <begin position="68"/>
        <end position="89"/>
    </location>
</feature>
<feature type="signal peptide" evidence="3">
    <location>
        <begin position="1"/>
        <end position="22"/>
    </location>
</feature>
<dbReference type="PANTHER" id="PTHR31450:SF3">
    <property type="entry name" value="TYPE III ENDOSOME MEMBRANE PROTEIN TEMP"/>
    <property type="match status" value="1"/>
</dbReference>
<protein>
    <submittedName>
        <fullName evidence="4">Uncharacterized protein</fullName>
    </submittedName>
</protein>
<keyword evidence="2" id="KW-0812">Transmembrane</keyword>
<evidence type="ECO:0000313" key="5">
    <source>
        <dbReference type="Proteomes" id="UP001153269"/>
    </source>
</evidence>
<feature type="compositionally biased region" description="Basic and acidic residues" evidence="1">
    <location>
        <begin position="157"/>
        <end position="169"/>
    </location>
</feature>
<feature type="chain" id="PRO_5040296566" evidence="3">
    <location>
        <begin position="23"/>
        <end position="185"/>
    </location>
</feature>
<dbReference type="EMBL" id="CADEAL010000024">
    <property type="protein sequence ID" value="CAB1412867.1"/>
    <property type="molecule type" value="Genomic_DNA"/>
</dbReference>
<proteinExistence type="predicted"/>
<name>A0A9N7TGW9_PLEPL</name>
<evidence type="ECO:0000256" key="3">
    <source>
        <dbReference type="SAM" id="SignalP"/>
    </source>
</evidence>
<sequence>MGVWSCNIVVLLFLCGASVTEARPSYVSDVEPRGLQRRLLVEEDPTNSNINGTQRAVDPDWGSKSLEWSYLAAGLGTVLTMSLFIVMAVKLRLFHRFIASYRHSLLHEADGVSQYGQDDVSFPSNVPGRMGMVRGTAESGQDEDDDGFIEDNYIQTSERHRAERERVEQEEGTEDSDDDLQFTIG</sequence>
<comment type="caution">
    <text evidence="4">The sequence shown here is derived from an EMBL/GenBank/DDBJ whole genome shotgun (WGS) entry which is preliminary data.</text>
</comment>
<keyword evidence="2" id="KW-0472">Membrane</keyword>
<evidence type="ECO:0000313" key="4">
    <source>
        <dbReference type="EMBL" id="CAB1412867.1"/>
    </source>
</evidence>
<evidence type="ECO:0000256" key="2">
    <source>
        <dbReference type="SAM" id="Phobius"/>
    </source>
</evidence>
<feature type="region of interest" description="Disordered" evidence="1">
    <location>
        <begin position="132"/>
        <end position="185"/>
    </location>
</feature>
<dbReference type="PANTHER" id="PTHR31450">
    <property type="entry name" value="LEUCINE-RICH REPEAT-CONTAINING PROTEIN 19 LRRC19 FAMILY MEMBER"/>
    <property type="match status" value="1"/>
</dbReference>
<organism evidence="4 5">
    <name type="scientific">Pleuronectes platessa</name>
    <name type="common">European plaice</name>
    <dbReference type="NCBI Taxonomy" id="8262"/>
    <lineage>
        <taxon>Eukaryota</taxon>
        <taxon>Metazoa</taxon>
        <taxon>Chordata</taxon>
        <taxon>Craniata</taxon>
        <taxon>Vertebrata</taxon>
        <taxon>Euteleostomi</taxon>
        <taxon>Actinopterygii</taxon>
        <taxon>Neopterygii</taxon>
        <taxon>Teleostei</taxon>
        <taxon>Neoteleostei</taxon>
        <taxon>Acanthomorphata</taxon>
        <taxon>Carangaria</taxon>
        <taxon>Pleuronectiformes</taxon>
        <taxon>Pleuronectoidei</taxon>
        <taxon>Pleuronectidae</taxon>
        <taxon>Pleuronectes</taxon>
    </lineage>
</organism>
<reference evidence="4" key="1">
    <citation type="submission" date="2020-03" db="EMBL/GenBank/DDBJ databases">
        <authorList>
            <person name="Weist P."/>
        </authorList>
    </citation>
    <scope>NUCLEOTIDE SEQUENCE</scope>
</reference>
<evidence type="ECO:0000256" key="1">
    <source>
        <dbReference type="SAM" id="MobiDB-lite"/>
    </source>
</evidence>
<dbReference type="AlphaFoldDB" id="A0A9N7TGW9"/>